<dbReference type="OrthoDB" id="2094832at2759"/>
<dbReference type="InterPro" id="IPR029063">
    <property type="entry name" value="SAM-dependent_MTases_sf"/>
</dbReference>
<name>A0A100IUE5_ASPNG</name>
<accession>A0A100IUE5</accession>
<dbReference type="InterPro" id="IPR013217">
    <property type="entry name" value="Methyltransf_12"/>
</dbReference>
<proteinExistence type="inferred from homology"/>
<comment type="pathway">
    <text evidence="1">Secondary metabolite biosynthesis.</text>
</comment>
<keyword evidence="3" id="KW-0949">S-adenosyl-L-methionine</keyword>
<evidence type="ECO:0000259" key="5">
    <source>
        <dbReference type="Pfam" id="PF08242"/>
    </source>
</evidence>
<comment type="caution">
    <text evidence="6">The sequence shown here is derived from an EMBL/GenBank/DDBJ whole genome shotgun (WGS) entry which is preliminary data.</text>
</comment>
<dbReference type="VEuPathDB" id="FungiDB:An12g02830"/>
<dbReference type="PANTHER" id="PTHR35897:SF1">
    <property type="entry name" value="METHYLTRANSFERASE AUSD"/>
    <property type="match status" value="1"/>
</dbReference>
<comment type="similarity">
    <text evidence="4">Belongs to the class I-like SAM-binding methyltransferase superfamily.</text>
</comment>
<dbReference type="PANTHER" id="PTHR35897">
    <property type="entry name" value="METHYLTRANSFERASE AUSD"/>
    <property type="match status" value="1"/>
</dbReference>
<dbReference type="AlphaFoldDB" id="A0A100IUE5"/>
<dbReference type="OMA" id="DFYDIGY"/>
<evidence type="ECO:0000256" key="4">
    <source>
        <dbReference type="ARBA" id="ARBA00038314"/>
    </source>
</evidence>
<organism evidence="6 7">
    <name type="scientific">Aspergillus niger</name>
    <dbReference type="NCBI Taxonomy" id="5061"/>
    <lineage>
        <taxon>Eukaryota</taxon>
        <taxon>Fungi</taxon>
        <taxon>Dikarya</taxon>
        <taxon>Ascomycota</taxon>
        <taxon>Pezizomycotina</taxon>
        <taxon>Eurotiomycetes</taxon>
        <taxon>Eurotiomycetidae</taxon>
        <taxon>Eurotiales</taxon>
        <taxon>Aspergillaceae</taxon>
        <taxon>Aspergillus</taxon>
        <taxon>Aspergillus subgen. Circumdati</taxon>
    </lineage>
</organism>
<keyword evidence="2 6" id="KW-0808">Transferase</keyword>
<dbReference type="VEuPathDB" id="FungiDB:ATCC64974_41270"/>
<dbReference type="Pfam" id="PF08242">
    <property type="entry name" value="Methyltransf_12"/>
    <property type="match status" value="1"/>
</dbReference>
<evidence type="ECO:0000256" key="2">
    <source>
        <dbReference type="ARBA" id="ARBA00022679"/>
    </source>
</evidence>
<dbReference type="Gene3D" id="3.40.50.150">
    <property type="entry name" value="Vaccinia Virus protein VP39"/>
    <property type="match status" value="1"/>
</dbReference>
<dbReference type="GO" id="GO:0032259">
    <property type="term" value="P:methylation"/>
    <property type="evidence" value="ECO:0007669"/>
    <property type="project" value="UniProtKB-KW"/>
</dbReference>
<dbReference type="SUPFAM" id="SSF53335">
    <property type="entry name" value="S-adenosyl-L-methionine-dependent methyltransferases"/>
    <property type="match status" value="1"/>
</dbReference>
<dbReference type="VEuPathDB" id="FungiDB:M747DRAFT_295396"/>
<dbReference type="CDD" id="cd02440">
    <property type="entry name" value="AdoMet_MTases"/>
    <property type="match status" value="1"/>
</dbReference>
<evidence type="ECO:0000313" key="7">
    <source>
        <dbReference type="Proteomes" id="UP000068243"/>
    </source>
</evidence>
<gene>
    <name evidence="6" type="ORF">ABL_10198</name>
</gene>
<dbReference type="EMBL" id="BCMY01000031">
    <property type="protein sequence ID" value="GAQ47537.1"/>
    <property type="molecule type" value="Genomic_DNA"/>
</dbReference>
<dbReference type="GO" id="GO:0008168">
    <property type="term" value="F:methyltransferase activity"/>
    <property type="evidence" value="ECO:0007669"/>
    <property type="project" value="UniProtKB-KW"/>
</dbReference>
<keyword evidence="6" id="KW-0489">Methyltransferase</keyword>
<evidence type="ECO:0000313" key="6">
    <source>
        <dbReference type="EMBL" id="GAQ47537.1"/>
    </source>
</evidence>
<reference evidence="7" key="1">
    <citation type="journal article" date="2016" name="Genome Announc.">
        <title>Draft genome sequence of Aspergillus niger strain An76.</title>
        <authorList>
            <person name="Gong W."/>
            <person name="Cheng Z."/>
            <person name="Zhang H."/>
            <person name="Liu L."/>
            <person name="Gao P."/>
            <person name="Wang L."/>
        </authorList>
    </citation>
    <scope>NUCLEOTIDE SEQUENCE [LARGE SCALE GENOMIC DNA]</scope>
    <source>
        <strain evidence="7">An76</strain>
    </source>
</reference>
<dbReference type="Proteomes" id="UP000068243">
    <property type="component" value="Unassembled WGS sequence"/>
</dbReference>
<evidence type="ECO:0000256" key="3">
    <source>
        <dbReference type="ARBA" id="ARBA00022691"/>
    </source>
</evidence>
<dbReference type="VEuPathDB" id="FungiDB:ASPNIDRAFT2_1182735"/>
<feature type="domain" description="Methyltransferase type 12" evidence="5">
    <location>
        <begin position="100"/>
        <end position="201"/>
    </location>
</feature>
<sequence>MSEPIASAASPSQDGVNRQFSWYEPELAQVKEPARTILAEYSKIPDEKIIDHVKEVRDRAFAVFPYPCIGSFRFLDITICNSTAYPEIISRLKDTSDVYLDLGCAMGQDIRHLVHQGAPQAQIYGSDLHSQFIELGYDLFADRDTLACQFITGDIFDSSNDLFQRLSEKVDMINAASFFHLFDWDTQVKLAKQVIKLLRPKAGSMVVGRHVGDYNSREVWANELDSKIWRHNLDSWRRLWEQVGRETRTEWSVDVTGEEWKGITKVAHNGETTFKMQFVVRRV</sequence>
<protein>
    <submittedName>
        <fullName evidence="6">Methyltransferase domain-containing protein</fullName>
    </submittedName>
</protein>
<evidence type="ECO:0000256" key="1">
    <source>
        <dbReference type="ARBA" id="ARBA00005179"/>
    </source>
</evidence>
<dbReference type="InterPro" id="IPR051654">
    <property type="entry name" value="Meroterpenoid_MTases"/>
</dbReference>